<reference evidence="2 3" key="2">
    <citation type="submission" date="2015-10" db="EMBL/GenBank/DDBJ databases">
        <title>Draft Genome Sequence of Prosthecomicrobium hirschii ATCC 27832.</title>
        <authorList>
            <person name="Daniel J."/>
            <person name="Givan S.A."/>
            <person name="Brun Y.V."/>
            <person name="Brown P.J."/>
        </authorList>
    </citation>
    <scope>NUCLEOTIDE SEQUENCE [LARGE SCALE GENOMIC DNA]</scope>
    <source>
        <strain evidence="2 3">16</strain>
    </source>
</reference>
<dbReference type="AlphaFoldDB" id="A0A0P6VRG9"/>
<evidence type="ECO:0000256" key="1">
    <source>
        <dbReference type="SAM" id="MobiDB-lite"/>
    </source>
</evidence>
<reference evidence="2 3" key="1">
    <citation type="submission" date="2015-09" db="EMBL/GenBank/DDBJ databases">
        <authorList>
            <person name="Jackson K.R."/>
            <person name="Lunt B.L."/>
            <person name="Fisher J.N.B."/>
            <person name="Gardner A.V."/>
            <person name="Bailey M.E."/>
            <person name="Deus L.M."/>
            <person name="Earl A.S."/>
            <person name="Gibby P.D."/>
            <person name="Hartmann K.A."/>
            <person name="Liu J.E."/>
            <person name="Manci A.M."/>
            <person name="Nielsen D.A."/>
            <person name="Solomon M.B."/>
            <person name="Breakwell D.P."/>
            <person name="Burnett S.H."/>
            <person name="Grose J.H."/>
        </authorList>
    </citation>
    <scope>NUCLEOTIDE SEQUENCE [LARGE SCALE GENOMIC DNA]</scope>
    <source>
        <strain evidence="2 3">16</strain>
    </source>
</reference>
<dbReference type="EMBL" id="LJYW01000001">
    <property type="protein sequence ID" value="KPL53192.1"/>
    <property type="molecule type" value="Genomic_DNA"/>
</dbReference>
<feature type="region of interest" description="Disordered" evidence="1">
    <location>
        <begin position="49"/>
        <end position="68"/>
    </location>
</feature>
<proteinExistence type="predicted"/>
<dbReference type="RefSeq" id="WP_054359357.1">
    <property type="nucleotide sequence ID" value="NZ_LJYW01000001.1"/>
</dbReference>
<comment type="caution">
    <text evidence="2">The sequence shown here is derived from an EMBL/GenBank/DDBJ whole genome shotgun (WGS) entry which is preliminary data.</text>
</comment>
<dbReference type="Proteomes" id="UP000048984">
    <property type="component" value="Unassembled WGS sequence"/>
</dbReference>
<sequence length="168" mass="18659">MGLSIGDFAKRVGVSHEAIRKGIKSGRVVLSSDGTIDEMTQVERWHATRDPSKVRGGRPMTASTPEASASAVAKFDQLKTAEKALQVQLLQEELRQVKAETVNRDEVRRSLTAFARLIRDKWVNFPNRYGQQIAAEVGCEPKSLMASLDRFVRLQLDEIANAKPTLPD</sequence>
<evidence type="ECO:0008006" key="4">
    <source>
        <dbReference type="Google" id="ProtNLM"/>
    </source>
</evidence>
<name>A0A0P6VRG9_9HYPH</name>
<dbReference type="STRING" id="665126.ABB55_14030"/>
<organism evidence="2 3">
    <name type="scientific">Prosthecodimorpha hirschii</name>
    <dbReference type="NCBI Taxonomy" id="665126"/>
    <lineage>
        <taxon>Bacteria</taxon>
        <taxon>Pseudomonadati</taxon>
        <taxon>Pseudomonadota</taxon>
        <taxon>Alphaproteobacteria</taxon>
        <taxon>Hyphomicrobiales</taxon>
        <taxon>Ancalomicrobiaceae</taxon>
        <taxon>Prosthecodimorpha</taxon>
    </lineage>
</organism>
<protein>
    <recommendedName>
        <fullName evidence="4">Elements of external origin</fullName>
    </recommendedName>
</protein>
<keyword evidence="3" id="KW-1185">Reference proteome</keyword>
<accession>A0A0P6VRG9</accession>
<gene>
    <name evidence="2" type="ORF">ABB55_14030</name>
</gene>
<evidence type="ECO:0000313" key="3">
    <source>
        <dbReference type="Proteomes" id="UP000048984"/>
    </source>
</evidence>
<evidence type="ECO:0000313" key="2">
    <source>
        <dbReference type="EMBL" id="KPL53192.1"/>
    </source>
</evidence>